<evidence type="ECO:0000313" key="3">
    <source>
        <dbReference type="Proteomes" id="UP000240830"/>
    </source>
</evidence>
<protein>
    <submittedName>
        <fullName evidence="2">Uncharacterized protein</fullName>
    </submittedName>
</protein>
<feature type="transmembrane region" description="Helical" evidence="1">
    <location>
        <begin position="69"/>
        <end position="90"/>
    </location>
</feature>
<gene>
    <name evidence="2" type="ORF">PSACC_00802</name>
</gene>
<evidence type="ECO:0000313" key="2">
    <source>
        <dbReference type="EMBL" id="PJF19306.1"/>
    </source>
</evidence>
<evidence type="ECO:0000256" key="1">
    <source>
        <dbReference type="SAM" id="Phobius"/>
    </source>
</evidence>
<dbReference type="EMBL" id="MTSL01000065">
    <property type="protein sequence ID" value="PJF19306.1"/>
    <property type="molecule type" value="Genomic_DNA"/>
</dbReference>
<dbReference type="OrthoDB" id="260519at2759"/>
<dbReference type="AlphaFoldDB" id="A0A2H9TNJ3"/>
<keyword evidence="3" id="KW-1185">Reference proteome</keyword>
<keyword evidence="1" id="KW-0472">Membrane</keyword>
<comment type="caution">
    <text evidence="2">The sequence shown here is derived from an EMBL/GenBank/DDBJ whole genome shotgun (WGS) entry which is preliminary data.</text>
</comment>
<dbReference type="InterPro" id="IPR036400">
    <property type="entry name" value="Cyt_B5-like_heme/steroid_sf"/>
</dbReference>
<dbReference type="Gene3D" id="3.10.120.10">
    <property type="entry name" value="Cytochrome b5-like heme/steroid binding domain"/>
    <property type="match status" value="1"/>
</dbReference>
<dbReference type="SUPFAM" id="SSF55856">
    <property type="entry name" value="Cytochrome b5-like heme/steroid binding domain"/>
    <property type="match status" value="1"/>
</dbReference>
<proteinExistence type="predicted"/>
<feature type="transmembrane region" description="Helical" evidence="1">
    <location>
        <begin position="42"/>
        <end position="63"/>
    </location>
</feature>
<reference evidence="2 3" key="1">
    <citation type="submission" date="2016-10" db="EMBL/GenBank/DDBJ databases">
        <title>The genome of Paramicrosporidium saccamoebae is the missing link in understanding Cryptomycota and Microsporidia evolution.</title>
        <authorList>
            <person name="Quandt C.A."/>
            <person name="Beaudet D."/>
            <person name="Corsaro D."/>
            <person name="Michel R."/>
            <person name="Corradi N."/>
            <person name="James T."/>
        </authorList>
    </citation>
    <scope>NUCLEOTIDE SEQUENCE [LARGE SCALE GENOMIC DNA]</scope>
    <source>
        <strain evidence="2 3">KSL3</strain>
    </source>
</reference>
<organism evidence="2 3">
    <name type="scientific">Paramicrosporidium saccamoebae</name>
    <dbReference type="NCBI Taxonomy" id="1246581"/>
    <lineage>
        <taxon>Eukaryota</taxon>
        <taxon>Fungi</taxon>
        <taxon>Fungi incertae sedis</taxon>
        <taxon>Cryptomycota</taxon>
        <taxon>Cryptomycota incertae sedis</taxon>
        <taxon>Paramicrosporidium</taxon>
    </lineage>
</organism>
<sequence>MEPINTMHSHSYHYYSHSRVFFVVTDSDMDFFTNSNIGMARFFVFAVSIASVTAVAIAVYSVLGWYGLAWGLPASITLITLRYLSVAVLITGMNATIAFDDIGHSDFARDMLSQYLVGTYVDGEERCEPCLSPSVNSVWY</sequence>
<keyword evidence="1" id="KW-1133">Transmembrane helix</keyword>
<keyword evidence="1" id="KW-0812">Transmembrane</keyword>
<accession>A0A2H9TNJ3</accession>
<dbReference type="Proteomes" id="UP000240830">
    <property type="component" value="Unassembled WGS sequence"/>
</dbReference>
<name>A0A2H9TNJ3_9FUNG</name>